<dbReference type="EMBL" id="CM008966">
    <property type="protein sequence ID" value="PNW83414.1"/>
    <property type="molecule type" value="Genomic_DNA"/>
</dbReference>
<feature type="compositionally biased region" description="Low complexity" evidence="1">
    <location>
        <begin position="30"/>
        <end position="39"/>
    </location>
</feature>
<gene>
    <name evidence="2" type="ORF">CHLRE_05g244052v5</name>
</gene>
<dbReference type="InParanoid" id="A0A2K3DS98"/>
<evidence type="ECO:0000256" key="1">
    <source>
        <dbReference type="SAM" id="MobiDB-lite"/>
    </source>
</evidence>
<protein>
    <submittedName>
        <fullName evidence="2">Uncharacterized protein</fullName>
    </submittedName>
</protein>
<dbReference type="KEGG" id="cre:CHLRE_05g244052v5"/>
<proteinExistence type="predicted"/>
<organism evidence="2 3">
    <name type="scientific">Chlamydomonas reinhardtii</name>
    <name type="common">Chlamydomonas smithii</name>
    <dbReference type="NCBI Taxonomy" id="3055"/>
    <lineage>
        <taxon>Eukaryota</taxon>
        <taxon>Viridiplantae</taxon>
        <taxon>Chlorophyta</taxon>
        <taxon>core chlorophytes</taxon>
        <taxon>Chlorophyceae</taxon>
        <taxon>CS clade</taxon>
        <taxon>Chlamydomonadales</taxon>
        <taxon>Chlamydomonadaceae</taxon>
        <taxon>Chlamydomonas</taxon>
    </lineage>
</organism>
<feature type="compositionally biased region" description="Low complexity" evidence="1">
    <location>
        <begin position="76"/>
        <end position="91"/>
    </location>
</feature>
<accession>A0A2K3DS98</accession>
<reference evidence="2 3" key="1">
    <citation type="journal article" date="2007" name="Science">
        <title>The Chlamydomonas genome reveals the evolution of key animal and plant functions.</title>
        <authorList>
            <person name="Merchant S.S."/>
            <person name="Prochnik S.E."/>
            <person name="Vallon O."/>
            <person name="Harris E.H."/>
            <person name="Karpowicz S.J."/>
            <person name="Witman G.B."/>
            <person name="Terry A."/>
            <person name="Salamov A."/>
            <person name="Fritz-Laylin L.K."/>
            <person name="Marechal-Drouard L."/>
            <person name="Marshall W.F."/>
            <person name="Qu L.H."/>
            <person name="Nelson D.R."/>
            <person name="Sanderfoot A.A."/>
            <person name="Spalding M.H."/>
            <person name="Kapitonov V.V."/>
            <person name="Ren Q."/>
            <person name="Ferris P."/>
            <person name="Lindquist E."/>
            <person name="Shapiro H."/>
            <person name="Lucas S.M."/>
            <person name="Grimwood J."/>
            <person name="Schmutz J."/>
            <person name="Cardol P."/>
            <person name="Cerutti H."/>
            <person name="Chanfreau G."/>
            <person name="Chen C.L."/>
            <person name="Cognat V."/>
            <person name="Croft M.T."/>
            <person name="Dent R."/>
            <person name="Dutcher S."/>
            <person name="Fernandez E."/>
            <person name="Fukuzawa H."/>
            <person name="Gonzalez-Ballester D."/>
            <person name="Gonzalez-Halphen D."/>
            <person name="Hallmann A."/>
            <person name="Hanikenne M."/>
            <person name="Hippler M."/>
            <person name="Inwood W."/>
            <person name="Jabbari K."/>
            <person name="Kalanon M."/>
            <person name="Kuras R."/>
            <person name="Lefebvre P.A."/>
            <person name="Lemaire S.D."/>
            <person name="Lobanov A.V."/>
            <person name="Lohr M."/>
            <person name="Manuell A."/>
            <person name="Meier I."/>
            <person name="Mets L."/>
            <person name="Mittag M."/>
            <person name="Mittelmeier T."/>
            <person name="Moroney J.V."/>
            <person name="Moseley J."/>
            <person name="Napoli C."/>
            <person name="Nedelcu A.M."/>
            <person name="Niyogi K."/>
            <person name="Novoselov S.V."/>
            <person name="Paulsen I.T."/>
            <person name="Pazour G."/>
            <person name="Purton S."/>
            <person name="Ral J.P."/>
            <person name="Riano-Pachon D.M."/>
            <person name="Riekhof W."/>
            <person name="Rymarquis L."/>
            <person name="Schroda M."/>
            <person name="Stern D."/>
            <person name="Umen J."/>
            <person name="Willows R."/>
            <person name="Wilson N."/>
            <person name="Zimmer S.L."/>
            <person name="Allmer J."/>
            <person name="Balk J."/>
            <person name="Bisova K."/>
            <person name="Chen C.J."/>
            <person name="Elias M."/>
            <person name="Gendler K."/>
            <person name="Hauser C."/>
            <person name="Lamb M.R."/>
            <person name="Ledford H."/>
            <person name="Long J.C."/>
            <person name="Minagawa J."/>
            <person name="Page M.D."/>
            <person name="Pan J."/>
            <person name="Pootakham W."/>
            <person name="Roje S."/>
            <person name="Rose A."/>
            <person name="Stahlberg E."/>
            <person name="Terauchi A.M."/>
            <person name="Yang P."/>
            <person name="Ball S."/>
            <person name="Bowler C."/>
            <person name="Dieckmann C.L."/>
            <person name="Gladyshev V.N."/>
            <person name="Green P."/>
            <person name="Jorgensen R."/>
            <person name="Mayfield S."/>
            <person name="Mueller-Roeber B."/>
            <person name="Rajamani S."/>
            <person name="Sayre R.T."/>
            <person name="Brokstein P."/>
            <person name="Dubchak I."/>
            <person name="Goodstein D."/>
            <person name="Hornick L."/>
            <person name="Huang Y.W."/>
            <person name="Jhaveri J."/>
            <person name="Luo Y."/>
            <person name="Martinez D."/>
            <person name="Ngau W.C."/>
            <person name="Otillar B."/>
            <person name="Poliakov A."/>
            <person name="Porter A."/>
            <person name="Szajkowski L."/>
            <person name="Werner G."/>
            <person name="Zhou K."/>
            <person name="Grigoriev I.V."/>
            <person name="Rokhsar D.S."/>
            <person name="Grossman A.R."/>
        </authorList>
    </citation>
    <scope>NUCLEOTIDE SEQUENCE [LARGE SCALE GENOMIC DNA]</scope>
    <source>
        <strain evidence="3">CC-503</strain>
    </source>
</reference>
<dbReference type="RefSeq" id="XP_042924676.1">
    <property type="nucleotide sequence ID" value="XM_043062473.1"/>
</dbReference>
<dbReference type="PaxDb" id="3055-EDP07167"/>
<dbReference type="GeneID" id="5726289"/>
<evidence type="ECO:0000313" key="3">
    <source>
        <dbReference type="Proteomes" id="UP000006906"/>
    </source>
</evidence>
<dbReference type="AlphaFoldDB" id="A0A2K3DS98"/>
<feature type="region of interest" description="Disordered" evidence="1">
    <location>
        <begin position="1"/>
        <end position="153"/>
    </location>
</feature>
<keyword evidence="3" id="KW-1185">Reference proteome</keyword>
<dbReference type="Gramene" id="PNW83414">
    <property type="protein sequence ID" value="PNW83414"/>
    <property type="gene ID" value="CHLRE_05g244052v5"/>
</dbReference>
<evidence type="ECO:0000313" key="2">
    <source>
        <dbReference type="EMBL" id="PNW83414.1"/>
    </source>
</evidence>
<dbReference type="Proteomes" id="UP000006906">
    <property type="component" value="Chromosome 5"/>
</dbReference>
<sequence length="217" mass="22335">MATRAGSRARRRRSSSEGGSRRRGRGRGAGAAAGAVGAATINGSAAGGPFTASNKLLMGFGHGARGVAPQRHSNSRPRSSPGSSNNISSNSGGRGGRRRRSAELSSARRVPMASRPLPLPSPVRGPRSALPGAKPPRGASGAQEGNGTKAKQAKPEQLFCWTRRDVGQFGRCGCAWWQARRALLLGVALAAGLLMWEAVRAGPAAVAAASRWGLWGP</sequence>
<name>A0A2K3DS98_CHLRE</name>